<dbReference type="OrthoDB" id="376826at2759"/>
<dbReference type="Gene3D" id="1.20.120.20">
    <property type="entry name" value="Apolipoprotein"/>
    <property type="match status" value="1"/>
</dbReference>
<dbReference type="STRING" id="68775.A0A5C3MJW4"/>
<keyword evidence="3" id="KW-1185">Reference proteome</keyword>
<dbReference type="Proteomes" id="UP000308652">
    <property type="component" value="Unassembled WGS sequence"/>
</dbReference>
<dbReference type="SUPFAM" id="SSF58113">
    <property type="entry name" value="Apolipoprotein A-I"/>
    <property type="match status" value="1"/>
</dbReference>
<name>A0A5C3MJW4_9AGAR</name>
<dbReference type="AlphaFoldDB" id="A0A5C3MJW4"/>
<feature type="compositionally biased region" description="Basic and acidic residues" evidence="1">
    <location>
        <begin position="341"/>
        <end position="362"/>
    </location>
</feature>
<sequence length="398" mass="43324">MSTTATETHSEPTPGIQTPPEITVLTRVASIPMISSGLETLNNTLSANAYTRSPYSTAKGLSTTAYKYTEPLQVRLAPLIVRADDYANKAVDVVESRYPYPFKAKPEDVVDYVRERRESASHYVHECVNEANKAIDEKVKSPARNVVHDIDQRFAPIVDYFEVAVSRLNNSEAGPSSPSADAKYQYQRALALSRTLKDNISVYSNEQLKQLQAQSVLIQRATETAHTITTLATSSLNTAQSRINTLSDNMLAELQKLQASTAALQSSLHSSSQIQSQIPPQIQQTYAELSAALTATVNDLKAIMTQKDLPLQEKVGRVGHEVKERVTPLLEGVRKGVSEVLTKRGVDTESKENGAEKKENGFEKNGNGEPPKSYADAAAEPPAPDAPVVETEKAASSA</sequence>
<feature type="region of interest" description="Disordered" evidence="1">
    <location>
        <begin position="341"/>
        <end position="398"/>
    </location>
</feature>
<evidence type="ECO:0000313" key="3">
    <source>
        <dbReference type="Proteomes" id="UP000308652"/>
    </source>
</evidence>
<reference evidence="2 3" key="1">
    <citation type="journal article" date="2019" name="Nat. Ecol. Evol.">
        <title>Megaphylogeny resolves global patterns of mushroom evolution.</title>
        <authorList>
            <person name="Varga T."/>
            <person name="Krizsan K."/>
            <person name="Foldi C."/>
            <person name="Dima B."/>
            <person name="Sanchez-Garcia M."/>
            <person name="Sanchez-Ramirez S."/>
            <person name="Szollosi G.J."/>
            <person name="Szarkandi J.G."/>
            <person name="Papp V."/>
            <person name="Albert L."/>
            <person name="Andreopoulos W."/>
            <person name="Angelini C."/>
            <person name="Antonin V."/>
            <person name="Barry K.W."/>
            <person name="Bougher N.L."/>
            <person name="Buchanan P."/>
            <person name="Buyck B."/>
            <person name="Bense V."/>
            <person name="Catcheside P."/>
            <person name="Chovatia M."/>
            <person name="Cooper J."/>
            <person name="Damon W."/>
            <person name="Desjardin D."/>
            <person name="Finy P."/>
            <person name="Geml J."/>
            <person name="Haridas S."/>
            <person name="Hughes K."/>
            <person name="Justo A."/>
            <person name="Karasinski D."/>
            <person name="Kautmanova I."/>
            <person name="Kiss B."/>
            <person name="Kocsube S."/>
            <person name="Kotiranta H."/>
            <person name="LaButti K.M."/>
            <person name="Lechner B.E."/>
            <person name="Liimatainen K."/>
            <person name="Lipzen A."/>
            <person name="Lukacs Z."/>
            <person name="Mihaltcheva S."/>
            <person name="Morgado L.N."/>
            <person name="Niskanen T."/>
            <person name="Noordeloos M.E."/>
            <person name="Ohm R.A."/>
            <person name="Ortiz-Santana B."/>
            <person name="Ovrebo C."/>
            <person name="Racz N."/>
            <person name="Riley R."/>
            <person name="Savchenko A."/>
            <person name="Shiryaev A."/>
            <person name="Soop K."/>
            <person name="Spirin V."/>
            <person name="Szebenyi C."/>
            <person name="Tomsovsky M."/>
            <person name="Tulloss R.E."/>
            <person name="Uehling J."/>
            <person name="Grigoriev I.V."/>
            <person name="Vagvolgyi C."/>
            <person name="Papp T."/>
            <person name="Martin F.M."/>
            <person name="Miettinen O."/>
            <person name="Hibbett D.S."/>
            <person name="Nagy L.G."/>
        </authorList>
    </citation>
    <scope>NUCLEOTIDE SEQUENCE [LARGE SCALE GENOMIC DNA]</scope>
    <source>
        <strain evidence="2 3">CBS 166.37</strain>
    </source>
</reference>
<accession>A0A5C3MJW4</accession>
<protein>
    <recommendedName>
        <fullName evidence="4">Lipid droplet-associated perilipin protein</fullName>
    </recommendedName>
</protein>
<dbReference type="EMBL" id="ML213590">
    <property type="protein sequence ID" value="TFK44975.1"/>
    <property type="molecule type" value="Genomic_DNA"/>
</dbReference>
<gene>
    <name evidence="2" type="ORF">BDQ12DRAFT_642067</name>
</gene>
<organism evidence="2 3">
    <name type="scientific">Crucibulum laeve</name>
    <dbReference type="NCBI Taxonomy" id="68775"/>
    <lineage>
        <taxon>Eukaryota</taxon>
        <taxon>Fungi</taxon>
        <taxon>Dikarya</taxon>
        <taxon>Basidiomycota</taxon>
        <taxon>Agaricomycotina</taxon>
        <taxon>Agaricomycetes</taxon>
        <taxon>Agaricomycetidae</taxon>
        <taxon>Agaricales</taxon>
        <taxon>Agaricineae</taxon>
        <taxon>Nidulariaceae</taxon>
        <taxon>Crucibulum</taxon>
    </lineage>
</organism>
<proteinExistence type="predicted"/>
<evidence type="ECO:0000313" key="2">
    <source>
        <dbReference type="EMBL" id="TFK44975.1"/>
    </source>
</evidence>
<evidence type="ECO:0000256" key="1">
    <source>
        <dbReference type="SAM" id="MobiDB-lite"/>
    </source>
</evidence>
<evidence type="ECO:0008006" key="4">
    <source>
        <dbReference type="Google" id="ProtNLM"/>
    </source>
</evidence>